<dbReference type="OrthoDB" id="4735656at2"/>
<evidence type="ECO:0000256" key="3">
    <source>
        <dbReference type="ARBA" id="ARBA00022723"/>
    </source>
</evidence>
<name>A0A1E7NBT2_KITAU</name>
<feature type="domain" description="MobA-like NTP transferase" evidence="8">
    <location>
        <begin position="8"/>
        <end position="161"/>
    </location>
</feature>
<accession>A0A1E7NBT2</accession>
<evidence type="ECO:0000313" key="10">
    <source>
        <dbReference type="EMBL" id="OEV37933.1"/>
    </source>
</evidence>
<dbReference type="PANTHER" id="PTHR19136">
    <property type="entry name" value="MOLYBDENUM COFACTOR GUANYLYLTRANSFERASE"/>
    <property type="match status" value="1"/>
</dbReference>
<keyword evidence="4" id="KW-0547">Nucleotide-binding</keyword>
<dbReference type="Proteomes" id="UP000610124">
    <property type="component" value="Unassembled WGS sequence"/>
</dbReference>
<keyword evidence="5" id="KW-0460">Magnesium</keyword>
<reference evidence="10" key="3">
    <citation type="submission" date="2016-08" db="EMBL/GenBank/DDBJ databases">
        <title>Sequencing, Assembly and Comparative Genomics of S. aureofaciens ATCC 10762.</title>
        <authorList>
            <person name="Gradnigo J.S."/>
            <person name="Johnson N."/>
            <person name="Somerville G.A."/>
        </authorList>
    </citation>
    <scope>NUCLEOTIDE SEQUENCE [LARGE SCALE GENOMIC DNA]</scope>
    <source>
        <strain evidence="10">ATCC 10762</strain>
    </source>
</reference>
<evidence type="ECO:0000256" key="5">
    <source>
        <dbReference type="ARBA" id="ARBA00022842"/>
    </source>
</evidence>
<keyword evidence="7" id="KW-0501">Molybdenum cofactor biosynthesis</keyword>
<reference evidence="10 11" key="2">
    <citation type="submission" date="2014-07" db="EMBL/GenBank/DDBJ databases">
        <authorList>
            <person name="Zhang J.E."/>
            <person name="Yang H."/>
            <person name="Guo J."/>
            <person name="Deng Z."/>
            <person name="Luo H."/>
            <person name="Luo M."/>
            <person name="Zhao B."/>
        </authorList>
    </citation>
    <scope>NUCLEOTIDE SEQUENCE [LARGE SCALE GENOMIC DNA]</scope>
    <source>
        <strain evidence="10">ATCC 10762</strain>
        <strain evidence="11">ATCC 10762 / DSM 40127 / CCM 3239 / JCM 4008 / LMG 5968 / NBRC 12843 / NCIMB 8234 / A-377</strain>
    </source>
</reference>
<evidence type="ECO:0000256" key="4">
    <source>
        <dbReference type="ARBA" id="ARBA00022741"/>
    </source>
</evidence>
<dbReference type="Gene3D" id="3.90.550.10">
    <property type="entry name" value="Spore Coat Polysaccharide Biosynthesis Protein SpsA, Chain A"/>
    <property type="match status" value="1"/>
</dbReference>
<reference evidence="11" key="4">
    <citation type="submission" date="2016-08" db="EMBL/GenBank/DDBJ databases">
        <title>Sequencing, assembly and comparative genomics of S. aureofaciens ATCC 10762.</title>
        <authorList>
            <person name="Gradnigo J.S."/>
            <person name="Johnson N."/>
            <person name="Somerville G.A."/>
        </authorList>
    </citation>
    <scope>NUCLEOTIDE SEQUENCE [LARGE SCALE GENOMIC DNA]</scope>
    <source>
        <strain evidence="11">ATCC 10762 / DSM 40127 / CCM 3239 / JCM 4008 / LMG 5968 / NBRC 12843 / NCIMB 8234 / A-377</strain>
    </source>
</reference>
<reference evidence="9" key="5">
    <citation type="submission" date="2020-09" db="EMBL/GenBank/DDBJ databases">
        <authorList>
            <person name="Sun Q."/>
            <person name="Ohkuma M."/>
        </authorList>
    </citation>
    <scope>NUCLEOTIDE SEQUENCE</scope>
    <source>
        <strain evidence="9">JCM 4434</strain>
    </source>
</reference>
<dbReference type="GO" id="GO:0005525">
    <property type="term" value="F:GTP binding"/>
    <property type="evidence" value="ECO:0007669"/>
    <property type="project" value="UniProtKB-KW"/>
</dbReference>
<dbReference type="InterPro" id="IPR025877">
    <property type="entry name" value="MobA-like_NTP_Trfase"/>
</dbReference>
<evidence type="ECO:0000313" key="11">
    <source>
        <dbReference type="Proteomes" id="UP000037395"/>
    </source>
</evidence>
<evidence type="ECO:0000259" key="8">
    <source>
        <dbReference type="Pfam" id="PF12804"/>
    </source>
</evidence>
<evidence type="ECO:0000256" key="2">
    <source>
        <dbReference type="ARBA" id="ARBA00022679"/>
    </source>
</evidence>
<dbReference type="Pfam" id="PF12804">
    <property type="entry name" value="NTP_transf_3"/>
    <property type="match status" value="1"/>
</dbReference>
<dbReference type="EMBL" id="JPRF03000017">
    <property type="protein sequence ID" value="OEV37933.1"/>
    <property type="molecule type" value="Genomic_DNA"/>
</dbReference>
<keyword evidence="3" id="KW-0479">Metal-binding</keyword>
<comment type="caution">
    <text evidence="10">The sequence shown here is derived from an EMBL/GenBank/DDBJ whole genome shotgun (WGS) entry which is preliminary data.</text>
</comment>
<keyword evidence="11" id="KW-1185">Reference proteome</keyword>
<dbReference type="AlphaFoldDB" id="A0A1E7NBT2"/>
<evidence type="ECO:0000256" key="1">
    <source>
        <dbReference type="ARBA" id="ARBA00022490"/>
    </source>
</evidence>
<dbReference type="GO" id="GO:0016779">
    <property type="term" value="F:nucleotidyltransferase activity"/>
    <property type="evidence" value="ECO:0007669"/>
    <property type="project" value="TreeGrafter"/>
</dbReference>
<dbReference type="Proteomes" id="UP000037395">
    <property type="component" value="Unassembled WGS sequence"/>
</dbReference>
<dbReference type="InterPro" id="IPR013482">
    <property type="entry name" value="Molybde_CF_guanTrfase"/>
</dbReference>
<keyword evidence="6" id="KW-0342">GTP-binding</keyword>
<sequence>MTTPYDVIVPAGGAARRFDGADKPGLTVGETTLLDRVLAACAGARTTVVVGPARPTTRAGVRWTREQPPGGGPVAAVAAGLDLVTADTVLLLAADLPFLDRRTVERLASALEEAGPYTDVAVLVDAGGRDQPLTAAYRTAALRAALAALGGDPAGQPLRRLVGGLNRLRVADTDNVAYDCDTWEDLEQARERDRS</sequence>
<dbReference type="GO" id="GO:0006777">
    <property type="term" value="P:Mo-molybdopterin cofactor biosynthetic process"/>
    <property type="evidence" value="ECO:0007669"/>
    <property type="project" value="UniProtKB-KW"/>
</dbReference>
<dbReference type="InterPro" id="IPR029044">
    <property type="entry name" value="Nucleotide-diphossugar_trans"/>
</dbReference>
<gene>
    <name evidence="9" type="ORF">GCM10010502_16020</name>
    <name evidence="10" type="ORF">HS99_0023995</name>
</gene>
<organism evidence="10 11">
    <name type="scientific">Kitasatospora aureofaciens</name>
    <name type="common">Streptomyces aureofaciens</name>
    <dbReference type="NCBI Taxonomy" id="1894"/>
    <lineage>
        <taxon>Bacteria</taxon>
        <taxon>Bacillati</taxon>
        <taxon>Actinomycetota</taxon>
        <taxon>Actinomycetes</taxon>
        <taxon>Kitasatosporales</taxon>
        <taxon>Streptomycetaceae</taxon>
        <taxon>Kitasatospora</taxon>
    </lineage>
</organism>
<keyword evidence="1" id="KW-0963">Cytoplasm</keyword>
<dbReference type="PANTHER" id="PTHR19136:SF81">
    <property type="entry name" value="MOLYBDENUM COFACTOR GUANYLYLTRANSFERASE"/>
    <property type="match status" value="1"/>
</dbReference>
<accession>A0A8H9HGT5</accession>
<proteinExistence type="predicted"/>
<dbReference type="KEGG" id="kau:B6264_11665"/>
<evidence type="ECO:0000256" key="7">
    <source>
        <dbReference type="ARBA" id="ARBA00023150"/>
    </source>
</evidence>
<dbReference type="GO" id="GO:0046872">
    <property type="term" value="F:metal ion binding"/>
    <property type="evidence" value="ECO:0007669"/>
    <property type="project" value="UniProtKB-KW"/>
</dbReference>
<dbReference type="SUPFAM" id="SSF53448">
    <property type="entry name" value="Nucleotide-diphospho-sugar transferases"/>
    <property type="match status" value="1"/>
</dbReference>
<evidence type="ECO:0000256" key="6">
    <source>
        <dbReference type="ARBA" id="ARBA00023134"/>
    </source>
</evidence>
<protein>
    <recommendedName>
        <fullName evidence="8">MobA-like NTP transferase domain-containing protein</fullName>
    </recommendedName>
</protein>
<keyword evidence="2" id="KW-0808">Transferase</keyword>
<evidence type="ECO:0000313" key="9">
    <source>
        <dbReference type="EMBL" id="GGU65878.1"/>
    </source>
</evidence>
<reference evidence="9" key="1">
    <citation type="journal article" date="2014" name="Int. J. Syst. Evol. Microbiol.">
        <title>Complete genome sequence of Corynebacterium casei LMG S-19264T (=DSM 44701T), isolated from a smear-ripened cheese.</title>
        <authorList>
            <consortium name="US DOE Joint Genome Institute (JGI-PGF)"/>
            <person name="Walter F."/>
            <person name="Albersmeier A."/>
            <person name="Kalinowski J."/>
            <person name="Ruckert C."/>
        </authorList>
    </citation>
    <scope>NUCLEOTIDE SEQUENCE</scope>
    <source>
        <strain evidence="9">JCM 4434</strain>
    </source>
</reference>
<dbReference type="CDD" id="cd02503">
    <property type="entry name" value="MobA"/>
    <property type="match status" value="1"/>
</dbReference>
<dbReference type="EMBL" id="BMUB01000003">
    <property type="protein sequence ID" value="GGU65878.1"/>
    <property type="molecule type" value="Genomic_DNA"/>
</dbReference>